<feature type="region of interest" description="Disordered" evidence="9">
    <location>
        <begin position="471"/>
        <end position="527"/>
    </location>
</feature>
<keyword evidence="5 10" id="KW-1133">Transmembrane helix</keyword>
<dbReference type="GO" id="GO:0005509">
    <property type="term" value="F:calcium ion binding"/>
    <property type="evidence" value="ECO:0007669"/>
    <property type="project" value="InterPro"/>
</dbReference>
<dbReference type="PANTHER" id="PTHR11003:SF291">
    <property type="entry name" value="IP11374P"/>
    <property type="match status" value="1"/>
</dbReference>
<comment type="caution">
    <text evidence="12">The sequence shown here is derived from an EMBL/GenBank/DDBJ whole genome shotgun (WGS) entry which is preliminary data.</text>
</comment>
<dbReference type="InterPro" id="IPR003280">
    <property type="entry name" value="2pore_dom_K_chnl"/>
</dbReference>
<organism evidence="12 13">
    <name type="scientific">Chrysochromulina tobinii</name>
    <dbReference type="NCBI Taxonomy" id="1460289"/>
    <lineage>
        <taxon>Eukaryota</taxon>
        <taxon>Haptista</taxon>
        <taxon>Haptophyta</taxon>
        <taxon>Prymnesiophyceae</taxon>
        <taxon>Prymnesiales</taxon>
        <taxon>Chrysochromulinaceae</taxon>
        <taxon>Chrysochromulina</taxon>
    </lineage>
</organism>
<evidence type="ECO:0000256" key="5">
    <source>
        <dbReference type="ARBA" id="ARBA00022989"/>
    </source>
</evidence>
<feature type="transmembrane region" description="Helical" evidence="10">
    <location>
        <begin position="288"/>
        <end position="308"/>
    </location>
</feature>
<keyword evidence="8" id="KW-0407">Ion channel</keyword>
<protein>
    <submittedName>
        <fullName evidence="12">Voltage-gated ion channel superfamily</fullName>
    </submittedName>
</protein>
<comment type="subcellular location">
    <subcellularLocation>
        <location evidence="1">Membrane</location>
        <topology evidence="1">Multi-pass membrane protein</topology>
    </subcellularLocation>
</comment>
<accession>A0A0M0JA40</accession>
<dbReference type="Proteomes" id="UP000037460">
    <property type="component" value="Unassembled WGS sequence"/>
</dbReference>
<proteinExistence type="predicted"/>
<keyword evidence="2" id="KW-0813">Transport</keyword>
<dbReference type="Gene3D" id="1.10.287.70">
    <property type="match status" value="1"/>
</dbReference>
<feature type="transmembrane region" description="Helical" evidence="10">
    <location>
        <begin position="234"/>
        <end position="255"/>
    </location>
</feature>
<dbReference type="SUPFAM" id="SSF47473">
    <property type="entry name" value="EF-hand"/>
    <property type="match status" value="1"/>
</dbReference>
<dbReference type="SUPFAM" id="SSF81324">
    <property type="entry name" value="Voltage-gated potassium channels"/>
    <property type="match status" value="1"/>
</dbReference>
<name>A0A0M0JA40_9EUKA</name>
<gene>
    <name evidence="12" type="ORF">Ctob_003168</name>
</gene>
<dbReference type="PANTHER" id="PTHR11003">
    <property type="entry name" value="POTASSIUM CHANNEL, SUBFAMILY K"/>
    <property type="match status" value="1"/>
</dbReference>
<keyword evidence="3 10" id="KW-0812">Transmembrane</keyword>
<evidence type="ECO:0000256" key="9">
    <source>
        <dbReference type="SAM" id="MobiDB-lite"/>
    </source>
</evidence>
<evidence type="ECO:0000256" key="3">
    <source>
        <dbReference type="ARBA" id="ARBA00022692"/>
    </source>
</evidence>
<evidence type="ECO:0000256" key="8">
    <source>
        <dbReference type="ARBA" id="ARBA00023303"/>
    </source>
</evidence>
<dbReference type="GO" id="GO:0005737">
    <property type="term" value="C:cytoplasm"/>
    <property type="evidence" value="ECO:0007669"/>
    <property type="project" value="UniProtKB-ARBA"/>
</dbReference>
<dbReference type="Gene3D" id="1.10.238.10">
    <property type="entry name" value="EF-hand"/>
    <property type="match status" value="1"/>
</dbReference>
<dbReference type="AlphaFoldDB" id="A0A0M0JA40"/>
<dbReference type="InterPro" id="IPR002048">
    <property type="entry name" value="EF_hand_dom"/>
</dbReference>
<dbReference type="OrthoDB" id="297496at2759"/>
<dbReference type="GO" id="GO:0015271">
    <property type="term" value="F:outward rectifier potassium channel activity"/>
    <property type="evidence" value="ECO:0007669"/>
    <property type="project" value="TreeGrafter"/>
</dbReference>
<evidence type="ECO:0000256" key="4">
    <source>
        <dbReference type="ARBA" id="ARBA00022837"/>
    </source>
</evidence>
<reference evidence="13" key="1">
    <citation type="journal article" date="2015" name="PLoS Genet.">
        <title>Genome Sequence and Transcriptome Analyses of Chrysochromulina tobin: Metabolic Tools for Enhanced Algal Fitness in the Prominent Order Prymnesiales (Haptophyceae).</title>
        <authorList>
            <person name="Hovde B.T."/>
            <person name="Deodato C.R."/>
            <person name="Hunsperger H.M."/>
            <person name="Ryken S.A."/>
            <person name="Yost W."/>
            <person name="Jha R.K."/>
            <person name="Patterson J."/>
            <person name="Monnat R.J. Jr."/>
            <person name="Barlow S.B."/>
            <person name="Starkenburg S.R."/>
            <person name="Cattolico R.A."/>
        </authorList>
    </citation>
    <scope>NUCLEOTIDE SEQUENCE</scope>
    <source>
        <strain evidence="13">CCMP291</strain>
    </source>
</reference>
<evidence type="ECO:0000256" key="6">
    <source>
        <dbReference type="ARBA" id="ARBA00023065"/>
    </source>
</evidence>
<dbReference type="InterPro" id="IPR018247">
    <property type="entry name" value="EF_Hand_1_Ca_BS"/>
</dbReference>
<evidence type="ECO:0000256" key="10">
    <source>
        <dbReference type="SAM" id="Phobius"/>
    </source>
</evidence>
<keyword evidence="4" id="KW-0106">Calcium</keyword>
<dbReference type="PROSITE" id="PS50222">
    <property type="entry name" value="EF_HAND_2"/>
    <property type="match status" value="1"/>
</dbReference>
<evidence type="ECO:0000313" key="13">
    <source>
        <dbReference type="Proteomes" id="UP000037460"/>
    </source>
</evidence>
<dbReference type="Pfam" id="PF07885">
    <property type="entry name" value="Ion_trans_2"/>
    <property type="match status" value="1"/>
</dbReference>
<dbReference type="GO" id="GO:0022841">
    <property type="term" value="F:potassium ion leak channel activity"/>
    <property type="evidence" value="ECO:0007669"/>
    <property type="project" value="TreeGrafter"/>
</dbReference>
<dbReference type="InterPro" id="IPR011992">
    <property type="entry name" value="EF-hand-dom_pair"/>
</dbReference>
<dbReference type="EMBL" id="JWZX01003210">
    <property type="protein sequence ID" value="KOO23227.1"/>
    <property type="molecule type" value="Genomic_DNA"/>
</dbReference>
<keyword evidence="13" id="KW-1185">Reference proteome</keyword>
<evidence type="ECO:0000256" key="2">
    <source>
        <dbReference type="ARBA" id="ARBA00022448"/>
    </source>
</evidence>
<feature type="domain" description="EF-hand" evidence="11">
    <location>
        <begin position="363"/>
        <end position="398"/>
    </location>
</feature>
<dbReference type="GO" id="GO:0004540">
    <property type="term" value="F:RNA nuclease activity"/>
    <property type="evidence" value="ECO:0007669"/>
    <property type="project" value="InterPro"/>
</dbReference>
<keyword evidence="7 10" id="KW-0472">Membrane</keyword>
<evidence type="ECO:0000256" key="7">
    <source>
        <dbReference type="ARBA" id="ARBA00023136"/>
    </source>
</evidence>
<feature type="transmembrane region" description="Helical" evidence="10">
    <location>
        <begin position="168"/>
        <end position="190"/>
    </location>
</feature>
<dbReference type="Pfam" id="PF01936">
    <property type="entry name" value="NYN"/>
    <property type="match status" value="1"/>
</dbReference>
<dbReference type="GO" id="GO:0005886">
    <property type="term" value="C:plasma membrane"/>
    <property type="evidence" value="ECO:0007669"/>
    <property type="project" value="TreeGrafter"/>
</dbReference>
<sequence>MGPVLSLFSTPEVQRHTRVLWDIENVSVPSGIDTVEAVRALERWLETRGLWGAGVVGLITAFFNPDSVGTRMRDALNRANVEQVLASSKREDADRKLNARLERDLALLPIGAATAVVFITADMDFIEQLRRVKERGGPTVLLTTALHGSAHYNALAHSATETHLAFTIFYIFFGICIVFAQLSSLISKLFSPLFEASREFFERIFPQKGIDIDGDGTADFKVPRPPLAFYSKNLFVPALIIVTIQCCFSAVFSVLEGWDFGLALYHCLVTATTVGYGDVRINTSGGHMWAFFHIVISVSLLAAIVGDVNKLRRQRSMALAKLKMFRSTLDLDMLRSLDKDQSGVDKFEFVIGMMDRLGVIDMDNVRLFTKLFESMDKDGSGVLTEEDMVAGVKGRLTSQANLPKAISEEDVGSSVHGYWETALERHVELATTAIGDTVNKIPVVSPNPWTRLKHATTVTMKAIGRLADSIPMIDGPKSIGKGHGGSTLGEEVEDPSDPRQMQRRNKTTSSSADEEYSYSAEEHKLSF</sequence>
<dbReference type="PROSITE" id="PS00018">
    <property type="entry name" value="EF_HAND_1"/>
    <property type="match status" value="1"/>
</dbReference>
<keyword evidence="6" id="KW-0406">Ion transport</keyword>
<evidence type="ECO:0000313" key="12">
    <source>
        <dbReference type="EMBL" id="KOO23227.1"/>
    </source>
</evidence>
<evidence type="ECO:0000256" key="1">
    <source>
        <dbReference type="ARBA" id="ARBA00004141"/>
    </source>
</evidence>
<dbReference type="InterPro" id="IPR021139">
    <property type="entry name" value="NYN"/>
</dbReference>
<dbReference type="GO" id="GO:0030322">
    <property type="term" value="P:stabilization of membrane potential"/>
    <property type="evidence" value="ECO:0007669"/>
    <property type="project" value="TreeGrafter"/>
</dbReference>
<evidence type="ECO:0000259" key="11">
    <source>
        <dbReference type="PROSITE" id="PS50222"/>
    </source>
</evidence>
<dbReference type="InterPro" id="IPR013099">
    <property type="entry name" value="K_chnl_dom"/>
</dbReference>